<name>A0ABQ2H9N9_9PSEU</name>
<evidence type="ECO:0000256" key="2">
    <source>
        <dbReference type="ARBA" id="ARBA00022670"/>
    </source>
</evidence>
<dbReference type="PROSITE" id="PS00138">
    <property type="entry name" value="SUBTILASE_SER"/>
    <property type="match status" value="1"/>
</dbReference>
<dbReference type="PANTHER" id="PTHR43806:SF65">
    <property type="entry name" value="SERINE PROTEASE APRX"/>
    <property type="match status" value="1"/>
</dbReference>
<dbReference type="Gene3D" id="2.60.40.10">
    <property type="entry name" value="Immunoglobulins"/>
    <property type="match status" value="1"/>
</dbReference>
<proteinExistence type="inferred from homology"/>
<dbReference type="PANTHER" id="PTHR43806">
    <property type="entry name" value="PEPTIDASE S8"/>
    <property type="match status" value="1"/>
</dbReference>
<sequence>MLGDNGSGQDSAIIAGMEWAVEQGAQIVNLSLGGYDTPDVDPLEETVNRLTADKGALFVIAAGNSGPATSTIGSPGSADAALTVGAVDHENRIAEFSSRGPTRSGGLKPDLTAPGVGIVAALHSDGRIGAPVAEGYTSLDGTSMATPHVAGAAALLRQQHPELPGAALKARLTGSTTPTEKLTPFEQGTGRVDVAKLIKQNVSSSPTSITFGAHQWPHAGEPALTQEITYSNASSEPVTLDLSAETGGSLFSVSPAKLTVPAGGTAKATVTADVAKQPAGGVFGGSIVASGVRTAVVADLEVESYDVKITGVERSGVTTASTFAYLINVDTGARAWPDSSTGVARLAKGRYILSGSVMSSSGGYTHDVVNYPNLTISGPATIDLDARQAKPVKVTLPVAAQLSLLQTGFERVVGDASYTIGNFSVGGVVDHLGMASIGPDSDEVTGKIATFWNAGPDFYGLAWYQKGSAPKGLTKTVAKKDLATVKVDLPALKPGQSASIGHTSSPAGRADWGYGSLDNFATGPRTEYYGGEGGDWSRRFNLFDETGNIGALVTPLRHYKPGCSYVEPFNRAVFGPALPEARDVPHSFRTGDFVRVTVPLYGDSAGNEGYGPVTEAKTTLYRENVKAVETAEPGWAMLDVAPGAADYRLETSATRDNALSSEVSGVWTFRSDTTAERTALPLSVVRFTPQLDDNGYARAGQMLAVPISTQSQTGSVRVTSVEVSYDGGTTWKRTQITANRVLLAHPKDAKSVSLRAKASGSGQTVEQTIVNAYLLR</sequence>
<comment type="similarity">
    <text evidence="1 5">Belongs to the peptidase S8 family.</text>
</comment>
<keyword evidence="8" id="KW-1185">Reference proteome</keyword>
<dbReference type="InterPro" id="IPR050131">
    <property type="entry name" value="Peptidase_S8_subtilisin-like"/>
</dbReference>
<dbReference type="Gene3D" id="3.40.50.200">
    <property type="entry name" value="Peptidase S8/S53 domain"/>
    <property type="match status" value="1"/>
</dbReference>
<comment type="caution">
    <text evidence="5">Lacks conserved residue(s) required for the propagation of feature annotation.</text>
</comment>
<dbReference type="Proteomes" id="UP000597656">
    <property type="component" value="Unassembled WGS sequence"/>
</dbReference>
<evidence type="ECO:0000256" key="5">
    <source>
        <dbReference type="PROSITE-ProRule" id="PRU01240"/>
    </source>
</evidence>
<keyword evidence="2" id="KW-0645">Protease</keyword>
<dbReference type="Pfam" id="PF00082">
    <property type="entry name" value="Peptidase_S8"/>
    <property type="match status" value="1"/>
</dbReference>
<dbReference type="InterPro" id="IPR023828">
    <property type="entry name" value="Peptidase_S8_Ser-AS"/>
</dbReference>
<evidence type="ECO:0000256" key="1">
    <source>
        <dbReference type="ARBA" id="ARBA00011073"/>
    </source>
</evidence>
<dbReference type="PROSITE" id="PS51892">
    <property type="entry name" value="SUBTILASE"/>
    <property type="match status" value="1"/>
</dbReference>
<gene>
    <name evidence="7" type="ORF">GCM10011609_04390</name>
</gene>
<protein>
    <recommendedName>
        <fullName evidence="6">Peptidase S8/S53 domain-containing protein</fullName>
    </recommendedName>
</protein>
<dbReference type="EMBL" id="BMNC01000001">
    <property type="protein sequence ID" value="GGM71774.1"/>
    <property type="molecule type" value="Genomic_DNA"/>
</dbReference>
<accession>A0ABQ2H9N9</accession>
<evidence type="ECO:0000313" key="8">
    <source>
        <dbReference type="Proteomes" id="UP000597656"/>
    </source>
</evidence>
<dbReference type="SUPFAM" id="SSF52743">
    <property type="entry name" value="Subtilisin-like"/>
    <property type="match status" value="1"/>
</dbReference>
<evidence type="ECO:0000256" key="4">
    <source>
        <dbReference type="ARBA" id="ARBA00022825"/>
    </source>
</evidence>
<organism evidence="7 8">
    <name type="scientific">Lentzea pudingi</name>
    <dbReference type="NCBI Taxonomy" id="1789439"/>
    <lineage>
        <taxon>Bacteria</taxon>
        <taxon>Bacillati</taxon>
        <taxon>Actinomycetota</taxon>
        <taxon>Actinomycetes</taxon>
        <taxon>Pseudonocardiales</taxon>
        <taxon>Pseudonocardiaceae</taxon>
        <taxon>Lentzea</taxon>
    </lineage>
</organism>
<dbReference type="InterPro" id="IPR013783">
    <property type="entry name" value="Ig-like_fold"/>
</dbReference>
<evidence type="ECO:0000259" key="6">
    <source>
        <dbReference type="Pfam" id="PF00082"/>
    </source>
</evidence>
<comment type="caution">
    <text evidence="7">The sequence shown here is derived from an EMBL/GenBank/DDBJ whole genome shotgun (WGS) entry which is preliminary data.</text>
</comment>
<keyword evidence="4" id="KW-0720">Serine protease</keyword>
<dbReference type="InterPro" id="IPR036852">
    <property type="entry name" value="Peptidase_S8/S53_dom_sf"/>
</dbReference>
<evidence type="ECO:0000313" key="7">
    <source>
        <dbReference type="EMBL" id="GGM71774.1"/>
    </source>
</evidence>
<keyword evidence="3" id="KW-0378">Hydrolase</keyword>
<dbReference type="InterPro" id="IPR000209">
    <property type="entry name" value="Peptidase_S8/S53_dom"/>
</dbReference>
<feature type="domain" description="Peptidase S8/S53" evidence="6">
    <location>
        <begin position="3"/>
        <end position="190"/>
    </location>
</feature>
<evidence type="ECO:0000256" key="3">
    <source>
        <dbReference type="ARBA" id="ARBA00022801"/>
    </source>
</evidence>
<reference evidence="8" key="1">
    <citation type="journal article" date="2019" name="Int. J. Syst. Evol. Microbiol.">
        <title>The Global Catalogue of Microorganisms (GCM) 10K type strain sequencing project: providing services to taxonomists for standard genome sequencing and annotation.</title>
        <authorList>
            <consortium name="The Broad Institute Genomics Platform"/>
            <consortium name="The Broad Institute Genome Sequencing Center for Infectious Disease"/>
            <person name="Wu L."/>
            <person name="Ma J."/>
        </authorList>
    </citation>
    <scope>NUCLEOTIDE SEQUENCE [LARGE SCALE GENOMIC DNA]</scope>
    <source>
        <strain evidence="8">CGMCC 4.7319</strain>
    </source>
</reference>